<keyword evidence="4" id="KW-0677">Repeat</keyword>
<comment type="caution">
    <text evidence="13">The sequence shown here is derived from an EMBL/GenBank/DDBJ whole genome shotgun (WGS) entry which is preliminary data.</text>
</comment>
<evidence type="ECO:0000256" key="2">
    <source>
        <dbReference type="ARBA" id="ARBA00022475"/>
    </source>
</evidence>
<dbReference type="InterPro" id="IPR027417">
    <property type="entry name" value="P-loop_NTPase"/>
</dbReference>
<evidence type="ECO:0000313" key="13">
    <source>
        <dbReference type="EMBL" id="RRD22681.1"/>
    </source>
</evidence>
<evidence type="ECO:0000256" key="4">
    <source>
        <dbReference type="ARBA" id="ARBA00022737"/>
    </source>
</evidence>
<accession>A0A3P1ULN3</accession>
<name>A0A3P1ULN3_9ACTO</name>
<dbReference type="GO" id="GO:0005886">
    <property type="term" value="C:plasma membrane"/>
    <property type="evidence" value="ECO:0007669"/>
    <property type="project" value="UniProtKB-SubCell"/>
</dbReference>
<evidence type="ECO:0000256" key="3">
    <source>
        <dbReference type="ARBA" id="ARBA00022692"/>
    </source>
</evidence>
<keyword evidence="6 9" id="KW-0067">ATP-binding</keyword>
<dbReference type="InterPro" id="IPR002543">
    <property type="entry name" value="FtsK_dom"/>
</dbReference>
<dbReference type="EMBL" id="RQZC01000036">
    <property type="protein sequence ID" value="RRD22681.1"/>
    <property type="molecule type" value="Genomic_DNA"/>
</dbReference>
<keyword evidence="7 11" id="KW-1133">Transmembrane helix</keyword>
<keyword evidence="2" id="KW-1003">Cell membrane</keyword>
<dbReference type="SUPFAM" id="SSF52540">
    <property type="entry name" value="P-loop containing nucleoside triphosphate hydrolases"/>
    <property type="match status" value="3"/>
</dbReference>
<keyword evidence="8 11" id="KW-0472">Membrane</keyword>
<evidence type="ECO:0000256" key="10">
    <source>
        <dbReference type="SAM" id="MobiDB-lite"/>
    </source>
</evidence>
<evidence type="ECO:0000313" key="14">
    <source>
        <dbReference type="Proteomes" id="UP000271272"/>
    </source>
</evidence>
<dbReference type="PANTHER" id="PTHR22683:SF1">
    <property type="entry name" value="TYPE VII SECRETION SYSTEM PROTEIN ESSC"/>
    <property type="match status" value="1"/>
</dbReference>
<evidence type="ECO:0000256" key="5">
    <source>
        <dbReference type="ARBA" id="ARBA00022741"/>
    </source>
</evidence>
<dbReference type="RefSeq" id="WP_124934816.1">
    <property type="nucleotide sequence ID" value="NZ_JAGFOU010000025.1"/>
</dbReference>
<evidence type="ECO:0000256" key="1">
    <source>
        <dbReference type="ARBA" id="ARBA00004651"/>
    </source>
</evidence>
<dbReference type="PROSITE" id="PS50901">
    <property type="entry name" value="FTSK"/>
    <property type="match status" value="3"/>
</dbReference>
<dbReference type="GO" id="GO:0003677">
    <property type="term" value="F:DNA binding"/>
    <property type="evidence" value="ECO:0007669"/>
    <property type="project" value="InterPro"/>
</dbReference>
<comment type="subcellular location">
    <subcellularLocation>
        <location evidence="1">Cell membrane</location>
        <topology evidence="1">Multi-pass membrane protein</topology>
    </subcellularLocation>
</comment>
<keyword evidence="3 11" id="KW-0812">Transmembrane</keyword>
<feature type="binding site" evidence="9">
    <location>
        <begin position="1141"/>
        <end position="1148"/>
    </location>
    <ligand>
        <name>ATP</name>
        <dbReference type="ChEBI" id="CHEBI:30616"/>
    </ligand>
</feature>
<evidence type="ECO:0000256" key="7">
    <source>
        <dbReference type="ARBA" id="ARBA00022989"/>
    </source>
</evidence>
<evidence type="ECO:0000256" key="11">
    <source>
        <dbReference type="SAM" id="Phobius"/>
    </source>
</evidence>
<dbReference type="NCBIfam" id="TIGR03925">
    <property type="entry name" value="T7SS_EccC_b"/>
    <property type="match status" value="1"/>
</dbReference>
<keyword evidence="5 9" id="KW-0547">Nucleotide-binding</keyword>
<sequence>MNDSHATLLEAREQPAETIEVKAPPDAVTPQDATGVLSMMLPLMGSMGVMVFMAVSNNNSTRMLLTCGAMVIAMLSMVVVNISRQLRQHRANVTNQRREYLAYISELRTTVREAGARQRHDAVLRLPEPEALPYLAQEGTRVWERGPGQDSSLRVRLGRTTQPLDVALQEEQLGPLAKPDPVCLSAMHRFATTHTEVDSVPFAISLSDVSHITISGPPSEVSAQARAMVAHLLSLTPPSMLRLVVLASEQRLPQWEWVKWAPHSWSDTATDAVGPRRLIATSLEHLAGALPQSLLARAGLRPDDSPGGPHVLLLLDGVAHQAAGLVEPSGAGGLTVISLQEPPPQTASSQRCIHLELSPPHNEAGTVAMTLTSAGKDPLRLQADSMSLPTAEAVARRLMGRYRASGEQVVAAPVGVPDPKRSEDLLRLLNMGDVRDLNPEDYWGMRSGRDRLNVPFAVTPEGVPVRLDIKESAEGGMGPHGLLIGATGSGKSEVLRTLVLALALTHPPDQLNFVLVDFKGGATFAGMADLPHVSAMISNLEEELGLVDRMAEALRGEMTRRQQLLRNAGNYANVADYEHDRRQGKHNGTPLPALFIILDEFSELLAARPEFIDTFVAIGRLGRSMQIHLLLSSQRLDEGRLRGLDSHLSYRIGLRTFSASESRTVLGTVDAYHLPSLPGVGYLKSSTEGMTQFRASYVAGKPPARPTSATNELPPADPRLAHSAPIVLPFTGSEVIDASTPALEPPPPPPPALELPPPAPEQAQDDRTTLDIAVAQMSGRGTPAHQIWLPPLDVSETFDSLAKDLVVDPSLGLISPSWRARGDLVVPLGITDIPLEQRREIFSVDLSGAGGHVAVIGGPLSGKSTALRSLVMGLALTRTPTEVQFYVIDLGGGTFSTLLDLPHLAGLATRDEPDIITRIVAEITALLDDRERYFRINRVDSIQTYRRERAAGRLDDGYGDIFLIIDGWSSLKSDFEDITASIQAVAPRALALGVHFVLSSNRWLDLRTQIRDILTTRIELRLGDPIDSSINRKAAQQVPTGKPGRGLDHHARHMLIAQPRIDGNHDHASLAQGANTACQAIAKAWRGEPGPKLRLLPTRIELSELQRLEPQPSGPVIGIDEARLEPVLLDMVNDPSLIVLGDAKTGKSSFLRALAHEVCRGRTPEDVRLLAIDLRRSLLGELPEEFLLAYLTVRDMAASEINDLAGYLRGRLPGPEVTPEQLRNRSWWNGPEIYVLVDDYDLVATQTSNPLSALQPLLAQAQDIGLHLIVTRRIGGASRALYEPIMQTLNDMSSPGIMLPGNPDEGPLLGRQKPTPGPPGRARLITRDAVRVIQLAWSPPTL</sequence>
<feature type="binding site" evidence="9">
    <location>
        <begin position="485"/>
        <end position="492"/>
    </location>
    <ligand>
        <name>ATP</name>
        <dbReference type="ChEBI" id="CHEBI:30616"/>
    </ligand>
</feature>
<dbReference type="GO" id="GO:0005524">
    <property type="term" value="F:ATP binding"/>
    <property type="evidence" value="ECO:0007669"/>
    <property type="project" value="UniProtKB-UniRule"/>
</dbReference>
<dbReference type="InterPro" id="IPR023836">
    <property type="entry name" value="EccCa-like_Actinobacteria"/>
</dbReference>
<dbReference type="Proteomes" id="UP000271272">
    <property type="component" value="Unassembled WGS sequence"/>
</dbReference>
<reference evidence="13 14" key="1">
    <citation type="submission" date="2018-11" db="EMBL/GenBank/DDBJ databases">
        <title>Genomes From Bacteria Associated with the Canine Oral Cavity: a Test Case for Automated Genome-Based Taxonomic Assignment.</title>
        <authorList>
            <person name="Coil D.A."/>
            <person name="Jospin G."/>
            <person name="Darling A.E."/>
            <person name="Wallis C."/>
            <person name="Davis I.J."/>
            <person name="Harris S."/>
            <person name="Eisen J.A."/>
            <person name="Holcombe L.J."/>
            <person name="O'Flynn C."/>
        </authorList>
    </citation>
    <scope>NUCLEOTIDE SEQUENCE [LARGE SCALE GENOMIC DNA]</scope>
    <source>
        <strain evidence="13 14">OH5050</strain>
    </source>
</reference>
<gene>
    <name evidence="13" type="primary">eccCa</name>
    <name evidence="13" type="ORF">EII10_12515</name>
</gene>
<evidence type="ECO:0000256" key="9">
    <source>
        <dbReference type="PROSITE-ProRule" id="PRU00289"/>
    </source>
</evidence>
<feature type="binding site" evidence="9">
    <location>
        <begin position="857"/>
        <end position="864"/>
    </location>
    <ligand>
        <name>ATP</name>
        <dbReference type="ChEBI" id="CHEBI:30616"/>
    </ligand>
</feature>
<evidence type="ECO:0000259" key="12">
    <source>
        <dbReference type="PROSITE" id="PS50901"/>
    </source>
</evidence>
<dbReference type="InterPro" id="IPR023837">
    <property type="entry name" value="EccCb-like_Actinobacteria"/>
</dbReference>
<protein>
    <submittedName>
        <fullName evidence="13">Type VII secretion protein EccCa</fullName>
    </submittedName>
</protein>
<dbReference type="SMART" id="SM00382">
    <property type="entry name" value="AAA"/>
    <property type="match status" value="3"/>
</dbReference>
<organism evidence="13 14">
    <name type="scientific">Actinomyces bowdenii</name>
    <dbReference type="NCBI Taxonomy" id="131109"/>
    <lineage>
        <taxon>Bacteria</taxon>
        <taxon>Bacillati</taxon>
        <taxon>Actinomycetota</taxon>
        <taxon>Actinomycetes</taxon>
        <taxon>Actinomycetales</taxon>
        <taxon>Actinomycetaceae</taxon>
        <taxon>Actinomyces</taxon>
    </lineage>
</organism>
<dbReference type="InterPro" id="IPR003593">
    <property type="entry name" value="AAA+_ATPase"/>
</dbReference>
<feature type="domain" description="FtsK" evidence="12">
    <location>
        <begin position="839"/>
        <end position="1029"/>
    </location>
</feature>
<feature type="domain" description="FtsK" evidence="12">
    <location>
        <begin position="1124"/>
        <end position="1304"/>
    </location>
</feature>
<keyword evidence="14" id="KW-1185">Reference proteome</keyword>
<feature type="transmembrane region" description="Helical" evidence="11">
    <location>
        <begin position="63"/>
        <end position="82"/>
    </location>
</feature>
<proteinExistence type="predicted"/>
<feature type="region of interest" description="Disordered" evidence="10">
    <location>
        <begin position="1301"/>
        <end position="1320"/>
    </location>
</feature>
<feature type="compositionally biased region" description="Pro residues" evidence="10">
    <location>
        <begin position="743"/>
        <end position="760"/>
    </location>
</feature>
<dbReference type="PANTHER" id="PTHR22683">
    <property type="entry name" value="SPORULATION PROTEIN RELATED"/>
    <property type="match status" value="1"/>
</dbReference>
<dbReference type="NCBIfam" id="TIGR03924">
    <property type="entry name" value="T7SS_EccC_a"/>
    <property type="match status" value="1"/>
</dbReference>
<feature type="transmembrane region" description="Helical" evidence="11">
    <location>
        <begin position="36"/>
        <end position="56"/>
    </location>
</feature>
<dbReference type="OrthoDB" id="9807790at2"/>
<feature type="domain" description="FtsK" evidence="12">
    <location>
        <begin position="462"/>
        <end position="663"/>
    </location>
</feature>
<dbReference type="Pfam" id="PF01580">
    <property type="entry name" value="FtsK_SpoIIIE"/>
    <property type="match status" value="2"/>
</dbReference>
<dbReference type="InterPro" id="IPR050206">
    <property type="entry name" value="FtsK/SpoIIIE/SftA"/>
</dbReference>
<evidence type="ECO:0000256" key="6">
    <source>
        <dbReference type="ARBA" id="ARBA00022840"/>
    </source>
</evidence>
<dbReference type="Gene3D" id="3.40.50.300">
    <property type="entry name" value="P-loop containing nucleotide triphosphate hydrolases"/>
    <property type="match status" value="3"/>
</dbReference>
<feature type="region of interest" description="Disordered" evidence="10">
    <location>
        <begin position="737"/>
        <end position="764"/>
    </location>
</feature>
<evidence type="ECO:0000256" key="8">
    <source>
        <dbReference type="ARBA" id="ARBA00023136"/>
    </source>
</evidence>